<dbReference type="PANTHER" id="PTHR21540">
    <property type="entry name" value="RING FINGER AND SWIM DOMAIN-CONTAINING PROTEIN 2"/>
    <property type="match status" value="1"/>
</dbReference>
<organism evidence="5 6">
    <name type="scientific">Fusarium culmorum</name>
    <dbReference type="NCBI Taxonomy" id="5516"/>
    <lineage>
        <taxon>Eukaryota</taxon>
        <taxon>Fungi</taxon>
        <taxon>Dikarya</taxon>
        <taxon>Ascomycota</taxon>
        <taxon>Pezizomycotina</taxon>
        <taxon>Sordariomycetes</taxon>
        <taxon>Hypocreomycetidae</taxon>
        <taxon>Hypocreales</taxon>
        <taxon>Nectriaceae</taxon>
        <taxon>Fusarium</taxon>
    </lineage>
</organism>
<dbReference type="Pfam" id="PF13639">
    <property type="entry name" value="zf-RING_2"/>
    <property type="match status" value="1"/>
</dbReference>
<feature type="region of interest" description="Disordered" evidence="2">
    <location>
        <begin position="1"/>
        <end position="102"/>
    </location>
</feature>
<dbReference type="GO" id="GO:0061630">
    <property type="term" value="F:ubiquitin protein ligase activity"/>
    <property type="evidence" value="ECO:0007669"/>
    <property type="project" value="InterPro"/>
</dbReference>
<dbReference type="OrthoDB" id="2122982at2759"/>
<dbReference type="EMBL" id="PVEM01000001">
    <property type="protein sequence ID" value="PTD11665.1"/>
    <property type="molecule type" value="Genomic_DNA"/>
</dbReference>
<evidence type="ECO:0000259" key="4">
    <source>
        <dbReference type="PROSITE" id="PS50966"/>
    </source>
</evidence>
<accession>A0A2T4H7F9</accession>
<reference evidence="5 6" key="1">
    <citation type="submission" date="2018-02" db="EMBL/GenBank/DDBJ databases">
        <title>Fusarium culmorum secondary metabolites in fungal-bacterial-plant interactions.</title>
        <authorList>
            <person name="Schmidt R."/>
        </authorList>
    </citation>
    <scope>NUCLEOTIDE SEQUENCE [LARGE SCALE GENOMIC DNA]</scope>
    <source>
        <strain evidence="5 6">PV</strain>
    </source>
</reference>
<dbReference type="PROSITE" id="PS50089">
    <property type="entry name" value="ZF_RING_2"/>
    <property type="match status" value="1"/>
</dbReference>
<keyword evidence="1" id="KW-0862">Zinc</keyword>
<protein>
    <recommendedName>
        <fullName evidence="7">E3 ubiquitin-protein ligase Zswim2</fullName>
    </recommendedName>
</protein>
<keyword evidence="1" id="KW-0863">Zinc-finger</keyword>
<keyword evidence="6" id="KW-1185">Reference proteome</keyword>
<gene>
    <name evidence="5" type="ORF">FCULG_00002880</name>
</gene>
<evidence type="ECO:0008006" key="7">
    <source>
        <dbReference type="Google" id="ProtNLM"/>
    </source>
</evidence>
<dbReference type="InterPro" id="IPR039903">
    <property type="entry name" value="Zswim2"/>
</dbReference>
<dbReference type="AlphaFoldDB" id="A0A2T4H7F9"/>
<dbReference type="OMA" id="CKHIVYV"/>
<comment type="caution">
    <text evidence="5">The sequence shown here is derived from an EMBL/GenBank/DDBJ whole genome shotgun (WGS) entry which is preliminary data.</text>
</comment>
<feature type="compositionally biased region" description="Polar residues" evidence="2">
    <location>
        <begin position="7"/>
        <end position="16"/>
    </location>
</feature>
<keyword evidence="1" id="KW-0479">Metal-binding</keyword>
<evidence type="ECO:0000313" key="5">
    <source>
        <dbReference type="EMBL" id="PTD11665.1"/>
    </source>
</evidence>
<evidence type="ECO:0000256" key="1">
    <source>
        <dbReference type="PROSITE-ProRule" id="PRU00175"/>
    </source>
</evidence>
<dbReference type="InterPro" id="IPR013083">
    <property type="entry name" value="Znf_RING/FYVE/PHD"/>
</dbReference>
<dbReference type="Gene3D" id="3.30.40.10">
    <property type="entry name" value="Zinc/RING finger domain, C3HC4 (zinc finger)"/>
    <property type="match status" value="1"/>
</dbReference>
<dbReference type="SMART" id="SM00184">
    <property type="entry name" value="RING"/>
    <property type="match status" value="1"/>
</dbReference>
<feature type="compositionally biased region" description="Basic and acidic residues" evidence="2">
    <location>
        <begin position="87"/>
        <end position="100"/>
    </location>
</feature>
<dbReference type="CDD" id="cd16494">
    <property type="entry name" value="RING-CH-C4HC3_ZSWM2"/>
    <property type="match status" value="1"/>
</dbReference>
<dbReference type="GO" id="GO:0008270">
    <property type="term" value="F:zinc ion binding"/>
    <property type="evidence" value="ECO:0007669"/>
    <property type="project" value="UniProtKB-KW"/>
</dbReference>
<dbReference type="Proteomes" id="UP000241587">
    <property type="component" value="Unassembled WGS sequence"/>
</dbReference>
<dbReference type="PROSITE" id="PS50966">
    <property type="entry name" value="ZF_SWIM"/>
    <property type="match status" value="1"/>
</dbReference>
<name>A0A2T4H7F9_FUSCU</name>
<dbReference type="PANTHER" id="PTHR21540:SF0">
    <property type="entry name" value="PHD FAMILY PROTEIN"/>
    <property type="match status" value="1"/>
</dbReference>
<feature type="domain" description="SWIM-type" evidence="4">
    <location>
        <begin position="146"/>
        <end position="179"/>
    </location>
</feature>
<dbReference type="InterPro" id="IPR007527">
    <property type="entry name" value="Znf_SWIM"/>
</dbReference>
<evidence type="ECO:0000313" key="6">
    <source>
        <dbReference type="Proteomes" id="UP000241587"/>
    </source>
</evidence>
<evidence type="ECO:0000259" key="3">
    <source>
        <dbReference type="PROSITE" id="PS50089"/>
    </source>
</evidence>
<evidence type="ECO:0000256" key="2">
    <source>
        <dbReference type="SAM" id="MobiDB-lite"/>
    </source>
</evidence>
<proteinExistence type="predicted"/>
<feature type="domain" description="RING-type" evidence="3">
    <location>
        <begin position="224"/>
        <end position="272"/>
    </location>
</feature>
<dbReference type="SUPFAM" id="SSF57850">
    <property type="entry name" value="RING/U-box"/>
    <property type="match status" value="1"/>
</dbReference>
<sequence>MERRVLRSSTRSSNAPDTFVSLPNKVSRKPTNKTPEAGQAPQSTFSLPVTKAAPPASNRKRKVSQVASEQVSPQAKKETKPKKQKKAKEQGEKRERRFRNEAPQSFAPVYGRALSERFYVLERTKCGTEACPEEDFEMTGSTGNIYTVHIGKRLKCTCPHHTRGGQQCKHIVFIMKKVLNAPYDLIYQLALISTELQSVFASAPSTSAQEQEKSDKRKPIEGDCPICYCELDAKEEASIVWCAATCGHNFHKECFTIWAKTKHGNITCPLCRSDWKGDESLVASVQKNKADVEDGYLNVADQLGLSRERDTSTYSRWLVYHQNGGTWRPRY</sequence>
<dbReference type="InterPro" id="IPR001841">
    <property type="entry name" value="Znf_RING"/>
</dbReference>